<accession>A0A096DMD1</accession>
<feature type="transmembrane region" description="Helical" evidence="1">
    <location>
        <begin position="7"/>
        <end position="30"/>
    </location>
</feature>
<sequence>MREYTNLFAIICIVCLPIAMLLINLEVAAFDISFFKSKYEEYNIEDVTGISEENLMLITEKLLDYLKGKRENIIIFTEVGDKIEQVFEERELLHLKDVRELFRKGYIIKDLTLLLSIVSLIYIFYKDRIKLKKILIVTSLIQLVLMGLLYILIYSDFYKYFTYFHKILFSNDLWLLNPKTDILIQMYPLEFFSSITYRIFVLFLSETLALLSIALLLPCRKHSSI</sequence>
<dbReference type="AlphaFoldDB" id="A0A096DMD1"/>
<keyword evidence="1" id="KW-0472">Membrane</keyword>
<proteinExistence type="predicted"/>
<dbReference type="EMBL" id="AZTB01000025">
    <property type="protein sequence ID" value="KGG80446.1"/>
    <property type="molecule type" value="Genomic_DNA"/>
</dbReference>
<name>A0A096DMD1_9FIRM</name>
<feature type="transmembrane region" description="Helical" evidence="1">
    <location>
        <begin position="106"/>
        <end position="125"/>
    </location>
</feature>
<evidence type="ECO:0000313" key="2">
    <source>
        <dbReference type="EMBL" id="KGG80446.1"/>
    </source>
</evidence>
<evidence type="ECO:0000256" key="1">
    <source>
        <dbReference type="SAM" id="Phobius"/>
    </source>
</evidence>
<dbReference type="NCBIfam" id="TIGR01906">
    <property type="entry name" value="integ_TIGR01906"/>
    <property type="match status" value="1"/>
</dbReference>
<feature type="transmembrane region" description="Helical" evidence="1">
    <location>
        <begin position="134"/>
        <end position="153"/>
    </location>
</feature>
<dbReference type="Proteomes" id="UP000029622">
    <property type="component" value="Unassembled WGS sequence"/>
</dbReference>
<feature type="transmembrane region" description="Helical" evidence="1">
    <location>
        <begin position="195"/>
        <end position="217"/>
    </location>
</feature>
<gene>
    <name evidence="2" type="ORF">Y919_06075</name>
</gene>
<reference evidence="2 3" key="1">
    <citation type="submission" date="2013-12" db="EMBL/GenBank/DDBJ databases">
        <title>Draft genome sequence of Caloranaerobacter sp. H53214.</title>
        <authorList>
            <person name="Jiang L.J."/>
            <person name="Shao Z.Z."/>
            <person name="Long M.N."/>
        </authorList>
    </citation>
    <scope>NUCLEOTIDE SEQUENCE [LARGE SCALE GENOMIC DNA]</scope>
    <source>
        <strain evidence="2 3">H53214</strain>
    </source>
</reference>
<comment type="caution">
    <text evidence="2">The sequence shown here is derived from an EMBL/GenBank/DDBJ whole genome shotgun (WGS) entry which is preliminary data.</text>
</comment>
<dbReference type="STRING" id="1156417.Y919_06075"/>
<dbReference type="InterPro" id="IPR010178">
    <property type="entry name" value="Lit"/>
</dbReference>
<protein>
    <recommendedName>
        <fullName evidence="4">Integral membrane protein TIGR01906</fullName>
    </recommendedName>
</protein>
<organism evidence="2 3">
    <name type="scientific">Caloranaerobacter azorensis H53214</name>
    <dbReference type="NCBI Taxonomy" id="1156417"/>
    <lineage>
        <taxon>Bacteria</taxon>
        <taxon>Bacillati</taxon>
        <taxon>Bacillota</taxon>
        <taxon>Tissierellia</taxon>
        <taxon>Tissierellales</taxon>
        <taxon>Thermohalobacteraceae</taxon>
        <taxon>Caloranaerobacter</taxon>
    </lineage>
</organism>
<evidence type="ECO:0000313" key="3">
    <source>
        <dbReference type="Proteomes" id="UP000029622"/>
    </source>
</evidence>
<evidence type="ECO:0008006" key="4">
    <source>
        <dbReference type="Google" id="ProtNLM"/>
    </source>
</evidence>
<keyword evidence="1" id="KW-0812">Transmembrane</keyword>
<dbReference type="Pfam" id="PF07314">
    <property type="entry name" value="Lit"/>
    <property type="match status" value="1"/>
</dbReference>
<dbReference type="RefSeq" id="WP_035163307.1">
    <property type="nucleotide sequence ID" value="NZ_AZTB01000025.1"/>
</dbReference>
<keyword evidence="1" id="KW-1133">Transmembrane helix</keyword>